<keyword evidence="5" id="KW-1185">Reference proteome</keyword>
<gene>
    <name evidence="4" type="ORF">AUC69_13010</name>
</gene>
<organism evidence="4 5">
    <name type="scientific">Methyloceanibacter superfactus</name>
    <dbReference type="NCBI Taxonomy" id="1774969"/>
    <lineage>
        <taxon>Bacteria</taxon>
        <taxon>Pseudomonadati</taxon>
        <taxon>Pseudomonadota</taxon>
        <taxon>Alphaproteobacteria</taxon>
        <taxon>Hyphomicrobiales</taxon>
        <taxon>Hyphomicrobiaceae</taxon>
        <taxon>Methyloceanibacter</taxon>
    </lineage>
</organism>
<dbReference type="InterPro" id="IPR011761">
    <property type="entry name" value="ATP-grasp"/>
</dbReference>
<keyword evidence="1" id="KW-0547">Nucleotide-binding</keyword>
<dbReference type="Pfam" id="PF02655">
    <property type="entry name" value="ATP-grasp_3"/>
    <property type="match status" value="1"/>
</dbReference>
<evidence type="ECO:0000259" key="3">
    <source>
        <dbReference type="PROSITE" id="PS50975"/>
    </source>
</evidence>
<dbReference type="InterPro" id="IPR016677">
    <property type="entry name" value="UCP016817_carboligase"/>
</dbReference>
<dbReference type="PROSITE" id="PS50975">
    <property type="entry name" value="ATP_GRASP"/>
    <property type="match status" value="1"/>
</dbReference>
<proteinExistence type="predicted"/>
<dbReference type="GO" id="GO:0046872">
    <property type="term" value="F:metal ion binding"/>
    <property type="evidence" value="ECO:0007669"/>
    <property type="project" value="InterPro"/>
</dbReference>
<sequence>MRPALEALAKQAPSPVLGAIYGSGFEDRPQLLARIAARMPLLGNDAATVKAIKAPETFFGTLERLGIPHPETREGRPAKGAGWIAKRRGGAGGSHVVPSRLQKDADDIYFQRWVAGRAISALFVANGRRCRVIGFSEQWPAPAPRRPWRYGGAVRPANLTKAAEAEMTRAVARVVSAFGLKGLGSADFVLTENQPLLLEINPRPGATLDVFAGAAKSLLGLHVDAVKRGRLPREGLAFEGAAASTIIHAPKRLIVPRSMIWPSWAADLPKPGEQIDKQRPICTLLARAGTRGRAKRLVETRKASLLAKIQKSQGEQCEQEKERRKCSETDEAAEHQHPSRTAGARHHR</sequence>
<dbReference type="SUPFAM" id="SSF56059">
    <property type="entry name" value="Glutathione synthetase ATP-binding domain-like"/>
    <property type="match status" value="1"/>
</dbReference>
<dbReference type="EMBL" id="LPWF01000027">
    <property type="protein sequence ID" value="ODR97037.1"/>
    <property type="molecule type" value="Genomic_DNA"/>
</dbReference>
<evidence type="ECO:0000256" key="2">
    <source>
        <dbReference type="SAM" id="MobiDB-lite"/>
    </source>
</evidence>
<accession>A0A1E3VU37</accession>
<feature type="compositionally biased region" description="Basic and acidic residues" evidence="2">
    <location>
        <begin position="318"/>
        <end position="337"/>
    </location>
</feature>
<feature type="region of interest" description="Disordered" evidence="2">
    <location>
        <begin position="309"/>
        <end position="348"/>
    </location>
</feature>
<dbReference type="InterPro" id="IPR003806">
    <property type="entry name" value="ATP-grasp_PylC-type"/>
</dbReference>
<evidence type="ECO:0000313" key="4">
    <source>
        <dbReference type="EMBL" id="ODR97037.1"/>
    </source>
</evidence>
<reference evidence="4 5" key="1">
    <citation type="journal article" date="2016" name="Environ. Microbiol.">
        <title>New Methyloceanibacter diversity from North Sea sediments includes methanotroph containing solely the soluble methane monooxygenase.</title>
        <authorList>
            <person name="Vekeman B."/>
            <person name="Kerckhof F.M."/>
            <person name="Cremers G."/>
            <person name="de Vos P."/>
            <person name="Vandamme P."/>
            <person name="Boon N."/>
            <person name="Op den Camp H.J."/>
            <person name="Heylen K."/>
        </authorList>
    </citation>
    <scope>NUCLEOTIDE SEQUENCE [LARGE SCALE GENOMIC DNA]</scope>
    <source>
        <strain evidence="4 5">R-67175</strain>
    </source>
</reference>
<dbReference type="Proteomes" id="UP000094472">
    <property type="component" value="Unassembled WGS sequence"/>
</dbReference>
<dbReference type="STRING" id="1774969.AUC69_13010"/>
<dbReference type="AlphaFoldDB" id="A0A1E3VU37"/>
<comment type="caution">
    <text evidence="4">The sequence shown here is derived from an EMBL/GenBank/DDBJ whole genome shotgun (WGS) entry which is preliminary data.</text>
</comment>
<dbReference type="Gene3D" id="3.30.470.20">
    <property type="entry name" value="ATP-grasp fold, B domain"/>
    <property type="match status" value="1"/>
</dbReference>
<name>A0A1E3VU37_9HYPH</name>
<dbReference type="PIRSF" id="PIRSF016817">
    <property type="entry name" value="UCP016817_carboligase"/>
    <property type="match status" value="1"/>
</dbReference>
<protein>
    <recommendedName>
        <fullName evidence="3">ATP-grasp domain-containing protein</fullName>
    </recommendedName>
</protein>
<keyword evidence="1" id="KW-0067">ATP-binding</keyword>
<evidence type="ECO:0000256" key="1">
    <source>
        <dbReference type="PROSITE-ProRule" id="PRU00409"/>
    </source>
</evidence>
<feature type="domain" description="ATP-grasp" evidence="3">
    <location>
        <begin position="36"/>
        <end position="227"/>
    </location>
</feature>
<evidence type="ECO:0000313" key="5">
    <source>
        <dbReference type="Proteomes" id="UP000094472"/>
    </source>
</evidence>
<dbReference type="GO" id="GO:0005524">
    <property type="term" value="F:ATP binding"/>
    <property type="evidence" value="ECO:0007669"/>
    <property type="project" value="UniProtKB-UniRule"/>
</dbReference>